<evidence type="ECO:0000313" key="2">
    <source>
        <dbReference type="EMBL" id="NLS14463.1"/>
    </source>
</evidence>
<evidence type="ECO:0000259" key="1">
    <source>
        <dbReference type="Pfam" id="PF05170"/>
    </source>
</evidence>
<dbReference type="EMBL" id="JABAIK010000021">
    <property type="protein sequence ID" value="NLS14463.1"/>
    <property type="molecule type" value="Genomic_DNA"/>
</dbReference>
<dbReference type="RefSeq" id="WP_168837559.1">
    <property type="nucleotide sequence ID" value="NZ_JABAIK010000021.1"/>
</dbReference>
<comment type="caution">
    <text evidence="2">The sequence shown here is derived from an EMBL/GenBank/DDBJ whole genome shotgun (WGS) entry which is preliminary data.</text>
</comment>
<organism evidence="2 3">
    <name type="scientific">Vibrio agarilyticus</name>
    <dbReference type="NCBI Taxonomy" id="2726741"/>
    <lineage>
        <taxon>Bacteria</taxon>
        <taxon>Pseudomonadati</taxon>
        <taxon>Pseudomonadota</taxon>
        <taxon>Gammaproteobacteria</taxon>
        <taxon>Vibrionales</taxon>
        <taxon>Vibrionaceae</taxon>
        <taxon>Vibrio</taxon>
    </lineage>
</organism>
<protein>
    <submittedName>
        <fullName evidence="2">AsmA family protein</fullName>
    </submittedName>
</protein>
<proteinExistence type="predicted"/>
<keyword evidence="3" id="KW-1185">Reference proteome</keyword>
<dbReference type="Proteomes" id="UP000535589">
    <property type="component" value="Unassembled WGS sequence"/>
</dbReference>
<feature type="domain" description="AsmA" evidence="1">
    <location>
        <begin position="2"/>
        <end position="551"/>
    </location>
</feature>
<dbReference type="AlphaFoldDB" id="A0A7X8TTE9"/>
<dbReference type="InterPro" id="IPR007844">
    <property type="entry name" value="AsmA"/>
</dbReference>
<name>A0A7X8TTE9_9VIBR</name>
<accession>A0A7X8TTE9</accession>
<evidence type="ECO:0000313" key="3">
    <source>
        <dbReference type="Proteomes" id="UP000535589"/>
    </source>
</evidence>
<gene>
    <name evidence="2" type="ORF">HGP28_16455</name>
</gene>
<dbReference type="Pfam" id="PF05170">
    <property type="entry name" value="AsmA"/>
    <property type="match status" value="1"/>
</dbReference>
<reference evidence="2 3" key="1">
    <citation type="submission" date="2020-04" db="EMBL/GenBank/DDBJ databases">
        <title>Vibrio sp. SM6, a novel species isolated from seawater.</title>
        <authorList>
            <person name="Wang X."/>
        </authorList>
    </citation>
    <scope>NUCLEOTIDE SEQUENCE [LARGE SCALE GENOMIC DNA]</scope>
    <source>
        <strain evidence="2 3">SM6</strain>
    </source>
</reference>
<sequence length="676" mass="75711">MMKKLLVTFALLISLTLLSVITLVALLPTKAGTHIANHIVKQLDWSLSAEQYDYHFPNQLTLHQVSFAAADGSSTPLQVTQVDLWLASWPYQDGQWQLDSLLIKGATVSVDAQTIETSQGDSPLNAVQTWRAKLEHVAIAHLALSEINIITPQQQIEQLSVQIRKPQWLNSTQYLPYGDIQFSANQIRWNDERISQPLFDFAYRPHDSTLYGASFTWRGAQFSGQAEQYPSGWSLVNVTVEGLQLTQSPPAPLTHPAWQWLLAHVSHINSLDILRSDISWQAQNWRNLNLSVENIALPLRLWQQSNASLSFTADSLSVDEQMWVEPRAHLTLNEETLTLHDMAANWQQGLISTQGLITPTRIHLDDLTISNVQWTLDKHQSALELPEFLAHYSDWHFDNLAIKHSQLIQLADKPYWQVSGLNVTASDLTLKQAGKWGMWQGRAELSAANASFDQLLTHQPLITMESERGLWRITRAFAPLELGYVDMTAEWNLAKLSRPWQLNLNVEGLPVASLLSLPYPLSIESLSSGSVDLQGLGGDWNMLSHTLSGEITAELYQSKAKLVKAPWRSVSISPIKLKAERGRITLPKVTLATTPPVADDGENIEAWWQGELDLAAPEQSTLRYQIQGVATPVITTQDGKSLPTAPECFQWRGMVWDPRSQVAQPCAATQMSSRVH</sequence>